<dbReference type="Proteomes" id="UP000219048">
    <property type="component" value="Unassembled WGS sequence"/>
</dbReference>
<dbReference type="SUPFAM" id="SSF56784">
    <property type="entry name" value="HAD-like"/>
    <property type="match status" value="1"/>
</dbReference>
<dbReference type="NCBIfam" id="TIGR01484">
    <property type="entry name" value="HAD-SF-IIB"/>
    <property type="match status" value="1"/>
</dbReference>
<sequence length="263" mass="29943">MDFSKIKMVVSDMDGTLLNSNHEVSNRFFEIFEALRDKNIQFVAASGRQYHSMADKLEPIKNDVIFVAENGAYIKQKEQVLLTTPIAKKSITSILSSISRVPHAHPVLCSKDNAYVNGNSNAFLEMLREYYTEFKIVDNQTEVEDEVLKVAIYHFESSEEHIYPAVKHLENSLKVKVSGSNWVDVSHKNAHKGYALEKLMQAHNITSDEIMVFGDYNNDLEMLQLSNYSYAMANAHPNVKEVAKFETLSNDDFGVERILEKVL</sequence>
<dbReference type="PANTHER" id="PTHR10000">
    <property type="entry name" value="PHOSPHOSERINE PHOSPHATASE"/>
    <property type="match status" value="1"/>
</dbReference>
<dbReference type="Pfam" id="PF08282">
    <property type="entry name" value="Hydrolase_3"/>
    <property type="match status" value="1"/>
</dbReference>
<dbReference type="PANTHER" id="PTHR10000:SF8">
    <property type="entry name" value="HAD SUPERFAMILY HYDROLASE-LIKE, TYPE 3"/>
    <property type="match status" value="1"/>
</dbReference>
<dbReference type="OrthoDB" id="9814970at2"/>
<dbReference type="SFLD" id="SFLDG01140">
    <property type="entry name" value="C2.B:_Phosphomannomutase_and_P"/>
    <property type="match status" value="1"/>
</dbReference>
<proteinExistence type="predicted"/>
<protein>
    <recommendedName>
        <fullName evidence="3">HAD family phosphatase</fullName>
    </recommendedName>
</protein>
<organism evidence="1 2">
    <name type="scientific">Flagellimonas pacifica</name>
    <dbReference type="NCBI Taxonomy" id="1247520"/>
    <lineage>
        <taxon>Bacteria</taxon>
        <taxon>Pseudomonadati</taxon>
        <taxon>Bacteroidota</taxon>
        <taxon>Flavobacteriia</taxon>
        <taxon>Flavobacteriales</taxon>
        <taxon>Flavobacteriaceae</taxon>
        <taxon>Flagellimonas</taxon>
    </lineage>
</organism>
<reference evidence="2" key="1">
    <citation type="submission" date="2017-09" db="EMBL/GenBank/DDBJ databases">
        <authorList>
            <person name="Varghese N."/>
            <person name="Submissions S."/>
        </authorList>
    </citation>
    <scope>NUCLEOTIDE SEQUENCE [LARGE SCALE GENOMIC DNA]</scope>
    <source>
        <strain evidence="2">DSM 25885</strain>
    </source>
</reference>
<dbReference type="RefSeq" id="WP_097047454.1">
    <property type="nucleotide sequence ID" value="NZ_OBEH01000009.1"/>
</dbReference>
<dbReference type="AlphaFoldDB" id="A0A285MZN8"/>
<dbReference type="Gene3D" id="3.30.1240.10">
    <property type="match status" value="1"/>
</dbReference>
<dbReference type="NCBIfam" id="TIGR00099">
    <property type="entry name" value="Cof-subfamily"/>
    <property type="match status" value="1"/>
</dbReference>
<dbReference type="InterPro" id="IPR036412">
    <property type="entry name" value="HAD-like_sf"/>
</dbReference>
<dbReference type="Gene3D" id="3.40.50.1000">
    <property type="entry name" value="HAD superfamily/HAD-like"/>
    <property type="match status" value="1"/>
</dbReference>
<dbReference type="InterPro" id="IPR000150">
    <property type="entry name" value="Cof"/>
</dbReference>
<gene>
    <name evidence="1" type="ORF">SAMN06265377_3874</name>
</gene>
<name>A0A285MZN8_9FLAO</name>
<dbReference type="CDD" id="cd07518">
    <property type="entry name" value="HAD_YbiV-Like"/>
    <property type="match status" value="1"/>
</dbReference>
<evidence type="ECO:0008006" key="3">
    <source>
        <dbReference type="Google" id="ProtNLM"/>
    </source>
</evidence>
<evidence type="ECO:0000313" key="2">
    <source>
        <dbReference type="Proteomes" id="UP000219048"/>
    </source>
</evidence>
<dbReference type="GO" id="GO:0000287">
    <property type="term" value="F:magnesium ion binding"/>
    <property type="evidence" value="ECO:0007669"/>
    <property type="project" value="TreeGrafter"/>
</dbReference>
<dbReference type="GO" id="GO:0016791">
    <property type="term" value="F:phosphatase activity"/>
    <property type="evidence" value="ECO:0007669"/>
    <property type="project" value="TreeGrafter"/>
</dbReference>
<dbReference type="SFLD" id="SFLDG01144">
    <property type="entry name" value="C2.B.4:_PGP_Like"/>
    <property type="match status" value="1"/>
</dbReference>
<accession>A0A285MZN8</accession>
<dbReference type="SFLD" id="SFLDS00003">
    <property type="entry name" value="Haloacid_Dehalogenase"/>
    <property type="match status" value="1"/>
</dbReference>
<dbReference type="InterPro" id="IPR023214">
    <property type="entry name" value="HAD_sf"/>
</dbReference>
<evidence type="ECO:0000313" key="1">
    <source>
        <dbReference type="EMBL" id="SNZ02017.1"/>
    </source>
</evidence>
<dbReference type="GO" id="GO:0005829">
    <property type="term" value="C:cytosol"/>
    <property type="evidence" value="ECO:0007669"/>
    <property type="project" value="TreeGrafter"/>
</dbReference>
<keyword evidence="2" id="KW-1185">Reference proteome</keyword>
<dbReference type="EMBL" id="OBEH01000009">
    <property type="protein sequence ID" value="SNZ02017.1"/>
    <property type="molecule type" value="Genomic_DNA"/>
</dbReference>
<dbReference type="InterPro" id="IPR006379">
    <property type="entry name" value="HAD-SF_hydro_IIB"/>
</dbReference>